<dbReference type="OrthoDB" id="6512284at2759"/>
<dbReference type="Pfam" id="PF13561">
    <property type="entry name" value="adh_short_C2"/>
    <property type="match status" value="1"/>
</dbReference>
<accession>A0A1V9XH44</accession>
<dbReference type="InParanoid" id="A0A1V9XH44"/>
<dbReference type="PANTHER" id="PTHR43975:SF2">
    <property type="entry name" value="EG:BACR7A4.14 PROTEIN-RELATED"/>
    <property type="match status" value="1"/>
</dbReference>
<dbReference type="STRING" id="418985.A0A1V9XH44"/>
<name>A0A1V9XH44_9ACAR</name>
<sequence>MAARGAKITLHGRRADKLAEVAAEIENISGNKSPIVVGDIEDSEVRTELISQTVETFGKIDILVNNAGWMKIAGLEDTSLQDMRTMLEIHIVGPFELCKLAAPELEKTKGNIVNISSIAGARGFSFLLAYSAAKSGMDNMMRSLTAILGPKGIRVNNVSPGPVMTELLRVEEDFAFVEKAVTKVAEPPLGRVAVPDDVAELVSFLASDAASMVTGAVYVIDGGITAVRQ</sequence>
<dbReference type="SUPFAM" id="SSF51735">
    <property type="entry name" value="NAD(P)-binding Rossmann-fold domains"/>
    <property type="match status" value="1"/>
</dbReference>
<dbReference type="EMBL" id="MNPL01010927">
    <property type="protein sequence ID" value="OQR72847.1"/>
    <property type="molecule type" value="Genomic_DNA"/>
</dbReference>
<dbReference type="FunFam" id="3.40.50.720:FF:000084">
    <property type="entry name" value="Short-chain dehydrogenase reductase"/>
    <property type="match status" value="1"/>
</dbReference>
<comment type="caution">
    <text evidence="1">The sequence shown here is derived from an EMBL/GenBank/DDBJ whole genome shotgun (WGS) entry which is preliminary data.</text>
</comment>
<reference evidence="1 2" key="1">
    <citation type="journal article" date="2017" name="Gigascience">
        <title>Draft genome of the honey bee ectoparasitic mite, Tropilaelaps mercedesae, is shaped by the parasitic life history.</title>
        <authorList>
            <person name="Dong X."/>
            <person name="Armstrong S.D."/>
            <person name="Xia D."/>
            <person name="Makepeace B.L."/>
            <person name="Darby A.C."/>
            <person name="Kadowaki T."/>
        </authorList>
    </citation>
    <scope>NUCLEOTIDE SEQUENCE [LARGE SCALE GENOMIC DNA]</scope>
    <source>
        <strain evidence="1">Wuxi-XJTLU</strain>
    </source>
</reference>
<keyword evidence="2" id="KW-1185">Reference proteome</keyword>
<organism evidence="1 2">
    <name type="scientific">Tropilaelaps mercedesae</name>
    <dbReference type="NCBI Taxonomy" id="418985"/>
    <lineage>
        <taxon>Eukaryota</taxon>
        <taxon>Metazoa</taxon>
        <taxon>Ecdysozoa</taxon>
        <taxon>Arthropoda</taxon>
        <taxon>Chelicerata</taxon>
        <taxon>Arachnida</taxon>
        <taxon>Acari</taxon>
        <taxon>Parasitiformes</taxon>
        <taxon>Mesostigmata</taxon>
        <taxon>Gamasina</taxon>
        <taxon>Dermanyssoidea</taxon>
        <taxon>Laelapidae</taxon>
        <taxon>Tropilaelaps</taxon>
    </lineage>
</organism>
<gene>
    <name evidence="1" type="ORF">BIW11_03700</name>
</gene>
<dbReference type="AlphaFoldDB" id="A0A1V9XH44"/>
<dbReference type="Proteomes" id="UP000192247">
    <property type="component" value="Unassembled WGS sequence"/>
</dbReference>
<evidence type="ECO:0000313" key="1">
    <source>
        <dbReference type="EMBL" id="OQR72847.1"/>
    </source>
</evidence>
<dbReference type="Gene3D" id="3.40.50.720">
    <property type="entry name" value="NAD(P)-binding Rossmann-like Domain"/>
    <property type="match status" value="1"/>
</dbReference>
<dbReference type="InterPro" id="IPR002347">
    <property type="entry name" value="SDR_fam"/>
</dbReference>
<dbReference type="InterPro" id="IPR036291">
    <property type="entry name" value="NAD(P)-bd_dom_sf"/>
</dbReference>
<proteinExistence type="predicted"/>
<evidence type="ECO:0000313" key="2">
    <source>
        <dbReference type="Proteomes" id="UP000192247"/>
    </source>
</evidence>
<protein>
    <submittedName>
        <fullName evidence="1">3-oxoacyl-[acyl-carrier-protein] reductase FabG-like</fullName>
    </submittedName>
</protein>
<dbReference type="CDD" id="cd05233">
    <property type="entry name" value="SDR_c"/>
    <property type="match status" value="1"/>
</dbReference>
<dbReference type="PANTHER" id="PTHR43975">
    <property type="entry name" value="ZGC:101858"/>
    <property type="match status" value="1"/>
</dbReference>
<dbReference type="PRINTS" id="PR00080">
    <property type="entry name" value="SDRFAMILY"/>
</dbReference>
<dbReference type="PRINTS" id="PR00081">
    <property type="entry name" value="GDHRDH"/>
</dbReference>